<keyword evidence="6 9" id="KW-0812">Transmembrane</keyword>
<sequence length="276" mass="30468">MEVKQVEFKTKNKKRKRVVTDADLNDLALLSVLNQSCFNYERMQSIGFTAGMGPALKKIYKNDPKTLSKVLHDNLEFINTHNTLLPYLQGLMLSLYEGGEDPETVKKIKISLFGPLAGIGDALFWFTLLPITAGVCASLSDQGNVLGPIVFFLVFFAAFLLRFPLARLGYKTGTKALDKIQENTKRVSNAASVLGVTILGGLIASYVTLTVKTTIDIGHDATVSLQTDFFDKILPNILPFAFTFLVYFLLRKKVNTTVLIVGIIIASIVFSFFGIL</sequence>
<reference evidence="10" key="1">
    <citation type="submission" date="2020-10" db="EMBL/GenBank/DDBJ databases">
        <authorList>
            <person name="Gilroy R."/>
        </authorList>
    </citation>
    <scope>NUCLEOTIDE SEQUENCE</scope>
    <source>
        <strain evidence="10">CHK195-26880</strain>
    </source>
</reference>
<dbReference type="EMBL" id="DVKQ01000094">
    <property type="protein sequence ID" value="HIT38263.1"/>
    <property type="molecule type" value="Genomic_DNA"/>
</dbReference>
<evidence type="ECO:0000256" key="4">
    <source>
        <dbReference type="ARBA" id="ARBA00022597"/>
    </source>
</evidence>
<protein>
    <submittedName>
        <fullName evidence="10">PTS N-acetylgalactosamine transporter subunit IID</fullName>
    </submittedName>
</protein>
<comment type="subcellular location">
    <subcellularLocation>
        <location evidence="1">Cell membrane</location>
        <topology evidence="1">Multi-pass membrane protein</topology>
    </subcellularLocation>
</comment>
<evidence type="ECO:0000313" key="11">
    <source>
        <dbReference type="Proteomes" id="UP000886833"/>
    </source>
</evidence>
<evidence type="ECO:0000256" key="1">
    <source>
        <dbReference type="ARBA" id="ARBA00004651"/>
    </source>
</evidence>
<dbReference type="GO" id="GO:0005886">
    <property type="term" value="C:plasma membrane"/>
    <property type="evidence" value="ECO:0007669"/>
    <property type="project" value="UniProtKB-SubCell"/>
</dbReference>
<feature type="transmembrane region" description="Helical" evidence="9">
    <location>
        <begin position="257"/>
        <end position="275"/>
    </location>
</feature>
<dbReference type="InterPro" id="IPR050303">
    <property type="entry name" value="GatZ_KbaZ_carbometab"/>
</dbReference>
<keyword evidence="7 9" id="KW-1133">Transmembrane helix</keyword>
<comment type="caution">
    <text evidence="10">The sequence shown here is derived from an EMBL/GenBank/DDBJ whole genome shotgun (WGS) entry which is preliminary data.</text>
</comment>
<evidence type="ECO:0000256" key="2">
    <source>
        <dbReference type="ARBA" id="ARBA00022448"/>
    </source>
</evidence>
<keyword evidence="4" id="KW-0762">Sugar transport</keyword>
<keyword evidence="2" id="KW-0813">Transport</keyword>
<dbReference type="Pfam" id="PF03613">
    <property type="entry name" value="EIID-AGA"/>
    <property type="match status" value="1"/>
</dbReference>
<dbReference type="GO" id="GO:0009401">
    <property type="term" value="P:phosphoenolpyruvate-dependent sugar phosphotransferase system"/>
    <property type="evidence" value="ECO:0007669"/>
    <property type="project" value="UniProtKB-KW"/>
</dbReference>
<gene>
    <name evidence="10" type="primary">agaD</name>
    <name evidence="10" type="ORF">IAB59_07305</name>
</gene>
<proteinExistence type="predicted"/>
<feature type="transmembrane region" description="Helical" evidence="9">
    <location>
        <begin position="145"/>
        <end position="166"/>
    </location>
</feature>
<dbReference type="Proteomes" id="UP000886833">
    <property type="component" value="Unassembled WGS sequence"/>
</dbReference>
<reference evidence="10" key="2">
    <citation type="journal article" date="2021" name="PeerJ">
        <title>Extensive microbial diversity within the chicken gut microbiome revealed by metagenomics and culture.</title>
        <authorList>
            <person name="Gilroy R."/>
            <person name="Ravi A."/>
            <person name="Getino M."/>
            <person name="Pursley I."/>
            <person name="Horton D.L."/>
            <person name="Alikhan N.F."/>
            <person name="Baker D."/>
            <person name="Gharbi K."/>
            <person name="Hall N."/>
            <person name="Watson M."/>
            <person name="Adriaenssens E.M."/>
            <person name="Foster-Nyarko E."/>
            <person name="Jarju S."/>
            <person name="Secka A."/>
            <person name="Antonio M."/>
            <person name="Oren A."/>
            <person name="Chaudhuri R.R."/>
            <person name="La Ragione R."/>
            <person name="Hildebrand F."/>
            <person name="Pallen M.J."/>
        </authorList>
    </citation>
    <scope>NUCLEOTIDE SEQUENCE</scope>
    <source>
        <strain evidence="10">CHK195-26880</strain>
    </source>
</reference>
<dbReference type="PANTHER" id="PTHR32502">
    <property type="entry name" value="N-ACETYLGALACTOSAMINE PERMEASE II COMPONENT-RELATED"/>
    <property type="match status" value="1"/>
</dbReference>
<evidence type="ECO:0000256" key="8">
    <source>
        <dbReference type="ARBA" id="ARBA00023136"/>
    </source>
</evidence>
<accession>A0A9D1KBE9</accession>
<feature type="transmembrane region" description="Helical" evidence="9">
    <location>
        <begin position="187"/>
        <end position="209"/>
    </location>
</feature>
<evidence type="ECO:0000256" key="9">
    <source>
        <dbReference type="SAM" id="Phobius"/>
    </source>
</evidence>
<evidence type="ECO:0000256" key="7">
    <source>
        <dbReference type="ARBA" id="ARBA00022989"/>
    </source>
</evidence>
<keyword evidence="8 9" id="KW-0472">Membrane</keyword>
<feature type="transmembrane region" description="Helical" evidence="9">
    <location>
        <begin position="229"/>
        <end position="250"/>
    </location>
</feature>
<evidence type="ECO:0000313" key="10">
    <source>
        <dbReference type="EMBL" id="HIT38263.1"/>
    </source>
</evidence>
<dbReference type="PROSITE" id="PS51108">
    <property type="entry name" value="PTS_EIID"/>
    <property type="match status" value="1"/>
</dbReference>
<keyword evidence="3" id="KW-1003">Cell membrane</keyword>
<name>A0A9D1KBE9_9FIRM</name>
<keyword evidence="5" id="KW-0598">Phosphotransferase system</keyword>
<organism evidence="10 11">
    <name type="scientific">Candidatus Onthousia faecipullorum</name>
    <dbReference type="NCBI Taxonomy" id="2840887"/>
    <lineage>
        <taxon>Bacteria</taxon>
        <taxon>Bacillati</taxon>
        <taxon>Bacillota</taxon>
        <taxon>Bacilli</taxon>
        <taxon>Candidatus Onthousia</taxon>
    </lineage>
</organism>
<dbReference type="PANTHER" id="PTHR32502:SF5">
    <property type="entry name" value="N-ACETYLGALACTOSAMINE PERMEASE IID COMPONENT-RELATED"/>
    <property type="match status" value="1"/>
</dbReference>
<evidence type="ECO:0000256" key="5">
    <source>
        <dbReference type="ARBA" id="ARBA00022683"/>
    </source>
</evidence>
<evidence type="ECO:0000256" key="3">
    <source>
        <dbReference type="ARBA" id="ARBA00022475"/>
    </source>
</evidence>
<feature type="transmembrane region" description="Helical" evidence="9">
    <location>
        <begin position="112"/>
        <end position="133"/>
    </location>
</feature>
<dbReference type="InterPro" id="IPR004704">
    <property type="entry name" value="PTS_IID_man"/>
</dbReference>
<evidence type="ECO:0000256" key="6">
    <source>
        <dbReference type="ARBA" id="ARBA00022692"/>
    </source>
</evidence>
<dbReference type="AlphaFoldDB" id="A0A9D1KBE9"/>